<evidence type="ECO:0000313" key="3">
    <source>
        <dbReference type="Proteomes" id="UP001287356"/>
    </source>
</evidence>
<keyword evidence="3" id="KW-1185">Reference proteome</keyword>
<dbReference type="Gene3D" id="3.40.50.1820">
    <property type="entry name" value="alpha/beta hydrolase"/>
    <property type="match status" value="1"/>
</dbReference>
<dbReference type="PANTHER" id="PTHR43142">
    <property type="entry name" value="CARBOXYLIC ESTER HYDROLASE"/>
    <property type="match status" value="1"/>
</dbReference>
<name>A0AAE0KLT1_9PEZI</name>
<evidence type="ECO:0000259" key="1">
    <source>
        <dbReference type="Pfam" id="PF00135"/>
    </source>
</evidence>
<dbReference type="SUPFAM" id="SSF53474">
    <property type="entry name" value="alpha/beta-Hydrolases"/>
    <property type="match status" value="1"/>
</dbReference>
<dbReference type="Proteomes" id="UP001287356">
    <property type="component" value="Unassembled WGS sequence"/>
</dbReference>
<dbReference type="InterPro" id="IPR029058">
    <property type="entry name" value="AB_hydrolase_fold"/>
</dbReference>
<dbReference type="Pfam" id="PF00135">
    <property type="entry name" value="COesterase"/>
    <property type="match status" value="1"/>
</dbReference>
<reference evidence="2" key="2">
    <citation type="submission" date="2023-06" db="EMBL/GenBank/DDBJ databases">
        <authorList>
            <consortium name="Lawrence Berkeley National Laboratory"/>
            <person name="Haridas S."/>
            <person name="Hensen N."/>
            <person name="Bonometti L."/>
            <person name="Westerberg I."/>
            <person name="Brannstrom I.O."/>
            <person name="Guillou S."/>
            <person name="Cros-Aarteil S."/>
            <person name="Calhoun S."/>
            <person name="Kuo A."/>
            <person name="Mondo S."/>
            <person name="Pangilinan J."/>
            <person name="Riley R."/>
            <person name="Labutti K."/>
            <person name="Andreopoulos B."/>
            <person name="Lipzen A."/>
            <person name="Chen C."/>
            <person name="Yanf M."/>
            <person name="Daum C."/>
            <person name="Ng V."/>
            <person name="Clum A."/>
            <person name="Steindorff A."/>
            <person name="Ohm R."/>
            <person name="Martin F."/>
            <person name="Silar P."/>
            <person name="Natvig D."/>
            <person name="Lalanne C."/>
            <person name="Gautier V."/>
            <person name="Ament-Velasquez S.L."/>
            <person name="Kruys A."/>
            <person name="Hutchinson M.I."/>
            <person name="Powell A.J."/>
            <person name="Barry K."/>
            <person name="Miller A.N."/>
            <person name="Grigoriev I.V."/>
            <person name="Debuchy R."/>
            <person name="Gladieux P."/>
            <person name="Thoren M.H."/>
            <person name="Johannesson H."/>
        </authorList>
    </citation>
    <scope>NUCLEOTIDE SEQUENCE</scope>
    <source>
        <strain evidence="2">CBS 958.72</strain>
    </source>
</reference>
<feature type="domain" description="Carboxylesterase type B" evidence="1">
    <location>
        <begin position="163"/>
        <end position="658"/>
    </location>
</feature>
<keyword evidence="2" id="KW-0378">Hydrolase</keyword>
<proteinExistence type="predicted"/>
<dbReference type="PANTHER" id="PTHR43142:SF3">
    <property type="entry name" value="PUTATIVE (AFU_ORTHOLOGUE AFUA_3G09070)-RELATED"/>
    <property type="match status" value="1"/>
</dbReference>
<protein>
    <submittedName>
        <fullName evidence="2">Alpha/Beta hydrolase protein</fullName>
    </submittedName>
</protein>
<accession>A0AAE0KLT1</accession>
<evidence type="ECO:0000313" key="2">
    <source>
        <dbReference type="EMBL" id="KAK3379011.1"/>
    </source>
</evidence>
<organism evidence="2 3">
    <name type="scientific">Lasiosphaeria ovina</name>
    <dbReference type="NCBI Taxonomy" id="92902"/>
    <lineage>
        <taxon>Eukaryota</taxon>
        <taxon>Fungi</taxon>
        <taxon>Dikarya</taxon>
        <taxon>Ascomycota</taxon>
        <taxon>Pezizomycotina</taxon>
        <taxon>Sordariomycetes</taxon>
        <taxon>Sordariomycetidae</taxon>
        <taxon>Sordariales</taxon>
        <taxon>Lasiosphaeriaceae</taxon>
        <taxon>Lasiosphaeria</taxon>
    </lineage>
</organism>
<dbReference type="AlphaFoldDB" id="A0AAE0KLT1"/>
<dbReference type="GO" id="GO:0016787">
    <property type="term" value="F:hydrolase activity"/>
    <property type="evidence" value="ECO:0007669"/>
    <property type="project" value="UniProtKB-KW"/>
</dbReference>
<dbReference type="EMBL" id="JAULSN010000002">
    <property type="protein sequence ID" value="KAK3379011.1"/>
    <property type="molecule type" value="Genomic_DNA"/>
</dbReference>
<dbReference type="InterPro" id="IPR002018">
    <property type="entry name" value="CarbesteraseB"/>
</dbReference>
<gene>
    <name evidence="2" type="ORF">B0T24DRAFT_694351</name>
</gene>
<comment type="caution">
    <text evidence="2">The sequence shown here is derived from an EMBL/GenBank/DDBJ whole genome shotgun (WGS) entry which is preliminary data.</text>
</comment>
<reference evidence="2" key="1">
    <citation type="journal article" date="2023" name="Mol. Phylogenet. Evol.">
        <title>Genome-scale phylogeny and comparative genomics of the fungal order Sordariales.</title>
        <authorList>
            <person name="Hensen N."/>
            <person name="Bonometti L."/>
            <person name="Westerberg I."/>
            <person name="Brannstrom I.O."/>
            <person name="Guillou S."/>
            <person name="Cros-Aarteil S."/>
            <person name="Calhoun S."/>
            <person name="Haridas S."/>
            <person name="Kuo A."/>
            <person name="Mondo S."/>
            <person name="Pangilinan J."/>
            <person name="Riley R."/>
            <person name="LaButti K."/>
            <person name="Andreopoulos B."/>
            <person name="Lipzen A."/>
            <person name="Chen C."/>
            <person name="Yan M."/>
            <person name="Daum C."/>
            <person name="Ng V."/>
            <person name="Clum A."/>
            <person name="Steindorff A."/>
            <person name="Ohm R.A."/>
            <person name="Martin F."/>
            <person name="Silar P."/>
            <person name="Natvig D.O."/>
            <person name="Lalanne C."/>
            <person name="Gautier V."/>
            <person name="Ament-Velasquez S.L."/>
            <person name="Kruys A."/>
            <person name="Hutchinson M.I."/>
            <person name="Powell A.J."/>
            <person name="Barry K."/>
            <person name="Miller A.N."/>
            <person name="Grigoriev I.V."/>
            <person name="Debuchy R."/>
            <person name="Gladieux P."/>
            <person name="Hiltunen Thoren M."/>
            <person name="Johannesson H."/>
        </authorList>
    </citation>
    <scope>NUCLEOTIDE SEQUENCE</scope>
    <source>
        <strain evidence="2">CBS 958.72</strain>
    </source>
</reference>
<sequence length="709" mass="74965">MSSLLRLSVLAAVAPIGIEALFLGGGLTILSRNKLDATGAQNDGTAAILVSQPSPFSAAKTACALLGEVPWNPDTAKFTAALNASLAYQVYQGIASADQLYWVAKADDEGDSCRGIDATGAEYDVDCLTENPALCTQSAPVSTSSFANNSLSWQVSHFVGNKQLAGYRDYHTWKFRGLAYAEPPERFGYSKVASFDDAGEVDATNAGPDCTQPVGEVKNTSLMSENCLFINVWTPYLPRTGGDKAKAHLKPVMLYLYGGGLTSGSGRNPNTDGTNLASRGDVVVVSANYRVGSLGFLNLNDGVHRGNYAVSDMVAALEWVHKYIADLGGDPSRVTLFGESAGAQSTHVLLGVPKAKGLFHRAIMQSSPDGYPSGGKVLQYGYYDSLEHNFATTTRRVLRDAGCANATDAVACLGRLSGYDLVNLTTNANGIVADGTYLLNHELVVNDTSASVATGVAMMVGFNRDETGVLIDNYPSNGTSLAAYFDAEVARHFSMPANAAAILGLPGSNSSNASAASFLGASAPATPAAVFDAAMRIATAAVFNCYGLAVAWSGAKHGAFASSYVYQFNRTYQTTGYTRPWCVPPANGAGPEQDEYKKCHAGEQMVVFGTVARAGHPDRDGRDFPFMGLVVDHWAAFARAADPNPDPRALAVRGHWDSLARLAAPGFGRWDPVDPAAPTLRLLQWESRQIPFVDQDVCKALGAAMDVFG</sequence>